<dbReference type="InterPro" id="IPR032675">
    <property type="entry name" value="LRR_dom_sf"/>
</dbReference>
<accession>A0AAW1PEJ4</accession>
<evidence type="ECO:0000313" key="4">
    <source>
        <dbReference type="Proteomes" id="UP001489004"/>
    </source>
</evidence>
<comment type="subcellular location">
    <subcellularLocation>
        <location evidence="1">Cytoplasm</location>
        <location evidence="1">Cytoskeleton</location>
        <location evidence="1">Cilium axoneme</location>
    </subcellularLocation>
</comment>
<evidence type="ECO:0000313" key="3">
    <source>
        <dbReference type="EMBL" id="KAK9807906.1"/>
    </source>
</evidence>
<dbReference type="AlphaFoldDB" id="A0AAW1PEJ4"/>
<dbReference type="PANTHER" id="PTHR45752">
    <property type="entry name" value="LEUCINE-RICH REPEAT-CONTAINING"/>
    <property type="match status" value="1"/>
</dbReference>
<proteinExistence type="predicted"/>
<organism evidence="3 4">
    <name type="scientific">[Myrmecia] bisecta</name>
    <dbReference type="NCBI Taxonomy" id="41462"/>
    <lineage>
        <taxon>Eukaryota</taxon>
        <taxon>Viridiplantae</taxon>
        <taxon>Chlorophyta</taxon>
        <taxon>core chlorophytes</taxon>
        <taxon>Trebouxiophyceae</taxon>
        <taxon>Trebouxiales</taxon>
        <taxon>Trebouxiaceae</taxon>
        <taxon>Myrmecia</taxon>
    </lineage>
</organism>
<protein>
    <submittedName>
        <fullName evidence="3">Uncharacterized protein</fullName>
    </submittedName>
</protein>
<dbReference type="Proteomes" id="UP001489004">
    <property type="component" value="Unassembled WGS sequence"/>
</dbReference>
<evidence type="ECO:0000256" key="2">
    <source>
        <dbReference type="SAM" id="MobiDB-lite"/>
    </source>
</evidence>
<dbReference type="GO" id="GO:0005930">
    <property type="term" value="C:axoneme"/>
    <property type="evidence" value="ECO:0007669"/>
    <property type="project" value="UniProtKB-SubCell"/>
</dbReference>
<keyword evidence="4" id="KW-1185">Reference proteome</keyword>
<comment type="caution">
    <text evidence="3">The sequence shown here is derived from an EMBL/GenBank/DDBJ whole genome shotgun (WGS) entry which is preliminary data.</text>
</comment>
<dbReference type="EMBL" id="JALJOR010000012">
    <property type="protein sequence ID" value="KAK9807906.1"/>
    <property type="molecule type" value="Genomic_DNA"/>
</dbReference>
<dbReference type="Gene3D" id="3.80.10.10">
    <property type="entry name" value="Ribonuclease Inhibitor"/>
    <property type="match status" value="1"/>
</dbReference>
<evidence type="ECO:0000256" key="1">
    <source>
        <dbReference type="ARBA" id="ARBA00004430"/>
    </source>
</evidence>
<dbReference type="InterPro" id="IPR050715">
    <property type="entry name" value="LRR-SigEffector_domain"/>
</dbReference>
<feature type="region of interest" description="Disordered" evidence="2">
    <location>
        <begin position="1"/>
        <end position="29"/>
    </location>
</feature>
<dbReference type="SUPFAM" id="SSF52058">
    <property type="entry name" value="L domain-like"/>
    <property type="match status" value="1"/>
</dbReference>
<dbReference type="PANTHER" id="PTHR45752:SF195">
    <property type="entry name" value="LEUCINE-RICH REPEAT (LRR) FAMILY PROTEIN-RELATED"/>
    <property type="match status" value="1"/>
</dbReference>
<reference evidence="3 4" key="1">
    <citation type="journal article" date="2024" name="Nat. Commun.">
        <title>Phylogenomics reveals the evolutionary origins of lichenization in chlorophyte algae.</title>
        <authorList>
            <person name="Puginier C."/>
            <person name="Libourel C."/>
            <person name="Otte J."/>
            <person name="Skaloud P."/>
            <person name="Haon M."/>
            <person name="Grisel S."/>
            <person name="Petersen M."/>
            <person name="Berrin J.G."/>
            <person name="Delaux P.M."/>
            <person name="Dal Grande F."/>
            <person name="Keller J."/>
        </authorList>
    </citation>
    <scope>NUCLEOTIDE SEQUENCE [LARGE SCALE GENOMIC DNA]</scope>
    <source>
        <strain evidence="3 4">SAG 2043</strain>
    </source>
</reference>
<gene>
    <name evidence="3" type="ORF">WJX72_012544</name>
</gene>
<name>A0AAW1PEJ4_9CHLO</name>
<sequence>MTDSAGKRRLRSTAQDAADVQEEGTAVMSPDLPPEVVEQVAKVLCEQFYGDALSKPAPNALTLLPAFLKLKTLFLEDTRCQVLPKLQHPSLETLVILADDTLATMCQPQLPALQQLLELDTTWPACKALPALTRLRHLRSLLLCQMEELTNIASLAQLTWLSTLRLLGCYKLEDIGPLCALRALTTLQLGVLHVKDIKWLSHLTGLQSLGLPSCYYLTNISPLSRLAGLTQLDLSACEGVKDTRPVADLPVVKGLVGEYKSPRVRAAGFGDS</sequence>